<dbReference type="EMBL" id="QNUL01000023">
    <property type="protein sequence ID" value="REA58022.1"/>
    <property type="molecule type" value="Genomic_DNA"/>
</dbReference>
<dbReference type="InterPro" id="IPR013766">
    <property type="entry name" value="Thioredoxin_domain"/>
</dbReference>
<comment type="caution">
    <text evidence="6">The sequence shown here is derived from an EMBL/GenBank/DDBJ whole genome shotgun (WGS) entry which is preliminary data.</text>
</comment>
<keyword evidence="7" id="KW-1185">Reference proteome</keyword>
<proteinExistence type="predicted"/>
<evidence type="ECO:0000259" key="5">
    <source>
        <dbReference type="PROSITE" id="PS51352"/>
    </source>
</evidence>
<comment type="subcellular location">
    <subcellularLocation>
        <location evidence="1">Cell envelope</location>
    </subcellularLocation>
</comment>
<dbReference type="PANTHER" id="PTHR42852">
    <property type="entry name" value="THIOL:DISULFIDE INTERCHANGE PROTEIN DSBE"/>
    <property type="match status" value="1"/>
</dbReference>
<evidence type="ECO:0000256" key="2">
    <source>
        <dbReference type="ARBA" id="ARBA00022748"/>
    </source>
</evidence>
<keyword evidence="3" id="KW-1015">Disulfide bond</keyword>
<keyword evidence="2" id="KW-0201">Cytochrome c-type biogenesis</keyword>
<sequence>MLAQDAFLKSDDALFAVYMGKAAQLDPSNIGYAYSMVTHSEKAEPERYEQNIREFVKRFPEDNRGANLLASLASSSADPEKKIYYLEQVRKQYPPQHFSWSASSVIKLADMYMQTNPEKVLSLIHEVGEQSIAWDYRKQLAESLIKSAALEKEQNYKAALATLNRAKIPSFHFLRDFPSLKKAFLTAKSGDMNGAYDSLAIRFAKSPGHALNDSLSAYGLQIGKDKKEIYDDIDSIRISKASAAADFDLGLYTSNEKVSLRSLRGKVILLTFWFPGCGPCKEEFPHFQTVVDKFKGDELVYLAVNTQPSQDGFVLPFLEKNNVSFTPLRGSWDFATDSYGVSGAPSNFLIDKDGKVIFKDFTINDSNRDMLELMIASQLEK</sequence>
<dbReference type="RefSeq" id="WP_115833061.1">
    <property type="nucleotide sequence ID" value="NZ_QNUL01000023.1"/>
</dbReference>
<dbReference type="GO" id="GO:0016209">
    <property type="term" value="F:antioxidant activity"/>
    <property type="evidence" value="ECO:0007669"/>
    <property type="project" value="InterPro"/>
</dbReference>
<gene>
    <name evidence="6" type="ORF">DSL64_21795</name>
</gene>
<dbReference type="SUPFAM" id="SSF52833">
    <property type="entry name" value="Thioredoxin-like"/>
    <property type="match status" value="1"/>
</dbReference>
<dbReference type="AlphaFoldDB" id="A0A3D8Y5V2"/>
<protein>
    <recommendedName>
        <fullName evidence="5">Thioredoxin domain-containing protein</fullName>
    </recommendedName>
</protein>
<dbReference type="InterPro" id="IPR050553">
    <property type="entry name" value="Thioredoxin_ResA/DsbE_sf"/>
</dbReference>
<evidence type="ECO:0000256" key="1">
    <source>
        <dbReference type="ARBA" id="ARBA00004196"/>
    </source>
</evidence>
<dbReference type="Pfam" id="PF00578">
    <property type="entry name" value="AhpC-TSA"/>
    <property type="match status" value="1"/>
</dbReference>
<reference evidence="6 7" key="1">
    <citation type="submission" date="2018-07" db="EMBL/GenBank/DDBJ databases">
        <title>Dyadobacter roseus sp. nov., isolated from rose rhizosphere soil.</title>
        <authorList>
            <person name="Chen L."/>
        </authorList>
    </citation>
    <scope>NUCLEOTIDE SEQUENCE [LARGE SCALE GENOMIC DNA]</scope>
    <source>
        <strain evidence="6 7">RS19</strain>
    </source>
</reference>
<evidence type="ECO:0000256" key="4">
    <source>
        <dbReference type="ARBA" id="ARBA00023284"/>
    </source>
</evidence>
<dbReference type="GO" id="GO:0016491">
    <property type="term" value="F:oxidoreductase activity"/>
    <property type="evidence" value="ECO:0007669"/>
    <property type="project" value="InterPro"/>
</dbReference>
<dbReference type="Gene3D" id="3.40.30.10">
    <property type="entry name" value="Glutaredoxin"/>
    <property type="match status" value="1"/>
</dbReference>
<dbReference type="PROSITE" id="PS51352">
    <property type="entry name" value="THIOREDOXIN_2"/>
    <property type="match status" value="1"/>
</dbReference>
<name>A0A3D8Y5V2_9BACT</name>
<accession>A0A3D8Y5V2</accession>
<evidence type="ECO:0000313" key="7">
    <source>
        <dbReference type="Proteomes" id="UP000256373"/>
    </source>
</evidence>
<dbReference type="InterPro" id="IPR000866">
    <property type="entry name" value="AhpC/TSA"/>
</dbReference>
<dbReference type="InterPro" id="IPR036249">
    <property type="entry name" value="Thioredoxin-like_sf"/>
</dbReference>
<dbReference type="InterPro" id="IPR017937">
    <property type="entry name" value="Thioredoxin_CS"/>
</dbReference>
<dbReference type="PANTHER" id="PTHR42852:SF6">
    <property type="entry name" value="THIOL:DISULFIDE INTERCHANGE PROTEIN DSBE"/>
    <property type="match status" value="1"/>
</dbReference>
<organism evidence="6 7">
    <name type="scientific">Dyadobacter luteus</name>
    <dbReference type="NCBI Taxonomy" id="2259619"/>
    <lineage>
        <taxon>Bacteria</taxon>
        <taxon>Pseudomonadati</taxon>
        <taxon>Bacteroidota</taxon>
        <taxon>Cytophagia</taxon>
        <taxon>Cytophagales</taxon>
        <taxon>Spirosomataceae</taxon>
        <taxon>Dyadobacter</taxon>
    </lineage>
</organism>
<dbReference type="Proteomes" id="UP000256373">
    <property type="component" value="Unassembled WGS sequence"/>
</dbReference>
<keyword evidence="4" id="KW-0676">Redox-active center</keyword>
<dbReference type="CDD" id="cd02966">
    <property type="entry name" value="TlpA_like_family"/>
    <property type="match status" value="1"/>
</dbReference>
<dbReference type="PROSITE" id="PS00194">
    <property type="entry name" value="THIOREDOXIN_1"/>
    <property type="match status" value="1"/>
</dbReference>
<dbReference type="GO" id="GO:0017004">
    <property type="term" value="P:cytochrome complex assembly"/>
    <property type="evidence" value="ECO:0007669"/>
    <property type="project" value="UniProtKB-KW"/>
</dbReference>
<dbReference type="OrthoDB" id="6399635at2"/>
<evidence type="ECO:0000313" key="6">
    <source>
        <dbReference type="EMBL" id="REA58022.1"/>
    </source>
</evidence>
<evidence type="ECO:0000256" key="3">
    <source>
        <dbReference type="ARBA" id="ARBA00023157"/>
    </source>
</evidence>
<dbReference type="GO" id="GO:0030313">
    <property type="term" value="C:cell envelope"/>
    <property type="evidence" value="ECO:0007669"/>
    <property type="project" value="UniProtKB-SubCell"/>
</dbReference>
<feature type="domain" description="Thioredoxin" evidence="5">
    <location>
        <begin position="238"/>
        <end position="380"/>
    </location>
</feature>